<evidence type="ECO:0000259" key="1">
    <source>
        <dbReference type="Pfam" id="PF01261"/>
    </source>
</evidence>
<proteinExistence type="predicted"/>
<dbReference type="Gene3D" id="3.20.20.150">
    <property type="entry name" value="Divalent-metal-dependent TIM barrel enzymes"/>
    <property type="match status" value="1"/>
</dbReference>
<protein>
    <recommendedName>
        <fullName evidence="1">Xylose isomerase-like TIM barrel domain-containing protein</fullName>
    </recommendedName>
</protein>
<feature type="domain" description="Xylose isomerase-like TIM barrel" evidence="1">
    <location>
        <begin position="37"/>
        <end position="129"/>
    </location>
</feature>
<dbReference type="SUPFAM" id="SSF51658">
    <property type="entry name" value="Xylose isomerase-like"/>
    <property type="match status" value="1"/>
</dbReference>
<dbReference type="InterPro" id="IPR036237">
    <property type="entry name" value="Xyl_isomerase-like_sf"/>
</dbReference>
<organism evidence="2">
    <name type="scientific">marine sediment metagenome</name>
    <dbReference type="NCBI Taxonomy" id="412755"/>
    <lineage>
        <taxon>unclassified sequences</taxon>
        <taxon>metagenomes</taxon>
        <taxon>ecological metagenomes</taxon>
    </lineage>
</organism>
<reference evidence="2" key="1">
    <citation type="journal article" date="2014" name="Front. Microbiol.">
        <title>High frequency of phylogenetically diverse reductive dehalogenase-homologous genes in deep subseafloor sedimentary metagenomes.</title>
        <authorList>
            <person name="Kawai M."/>
            <person name="Futagami T."/>
            <person name="Toyoda A."/>
            <person name="Takaki Y."/>
            <person name="Nishi S."/>
            <person name="Hori S."/>
            <person name="Arai W."/>
            <person name="Tsubouchi T."/>
            <person name="Morono Y."/>
            <person name="Uchiyama I."/>
            <person name="Ito T."/>
            <person name="Fujiyama A."/>
            <person name="Inagaki F."/>
            <person name="Takami H."/>
        </authorList>
    </citation>
    <scope>NUCLEOTIDE SEQUENCE</scope>
    <source>
        <strain evidence="2">Expedition CK06-06</strain>
    </source>
</reference>
<gene>
    <name evidence="2" type="ORF">S03H2_45470</name>
</gene>
<dbReference type="InterPro" id="IPR013022">
    <property type="entry name" value="Xyl_isomerase-like_TIM-brl"/>
</dbReference>
<evidence type="ECO:0000313" key="2">
    <source>
        <dbReference type="EMBL" id="GAH71257.1"/>
    </source>
</evidence>
<dbReference type="EMBL" id="BARU01028490">
    <property type="protein sequence ID" value="GAH71257.1"/>
    <property type="molecule type" value="Genomic_DNA"/>
</dbReference>
<dbReference type="Pfam" id="PF01261">
    <property type="entry name" value="AP_endonuc_2"/>
    <property type="match status" value="1"/>
</dbReference>
<dbReference type="AlphaFoldDB" id="X1HP40"/>
<name>X1HP40_9ZZZZ</name>
<accession>X1HP40</accession>
<sequence>MIAVIQNIGGIRLSGFIYDSWSATLPEEITDKFPYFECSMANMKEIAKTAEECRVLLDVEALNQFEQFLLNTYNEDLDYVKKVGSSNVEKILNIYHINIEEDSIEDAIVKAGNKLGYLYIGENNRKPPGKIVTCHRMKNYDLNIY</sequence>
<comment type="caution">
    <text evidence="2">The sequence shown here is derived from an EMBL/GenBank/DDBJ whole genome shotgun (WGS) entry which is preliminary data.</text>
</comment>